<proteinExistence type="predicted"/>
<sequence>MVENAVPLTGAIDVHAHYVTPSLRTAMEAAGHGRPDGMPSIPDWDPDAALAVMDRTGIAAMLLSVSSPGVHFGDDEAARRLARSVNDEGAALVAQSPHRFGLLASLPLPDPPGALAELRHAFDVLGADGITLLTHYEGRHLGHPCYEPLLAELDERAAVVLLHPTSPRCPEQAGFPAPMLEFPFETTRAVASLVLSGVPERYPAIRFIVAHAGAALSALADRVTAFSFTIGERPVDVAGALGGLYYDVAGFALPRLLPALLSLTTADRLLYGSDYPFTPDGVVHGLASALATTDVLNADEHRALQCRTATRLFPRLSSSGSAR</sequence>
<accession>A0A934V8A6</accession>
<organism evidence="7 8">
    <name type="scientific">Prauserella cavernicola</name>
    <dbReference type="NCBI Taxonomy" id="2800127"/>
    <lineage>
        <taxon>Bacteria</taxon>
        <taxon>Bacillati</taxon>
        <taxon>Actinomycetota</taxon>
        <taxon>Actinomycetes</taxon>
        <taxon>Pseudonocardiales</taxon>
        <taxon>Pseudonocardiaceae</taxon>
        <taxon>Prauserella</taxon>
    </lineage>
</organism>
<dbReference type="InterPro" id="IPR032465">
    <property type="entry name" value="ACMSD"/>
</dbReference>
<dbReference type="RefSeq" id="WP_200322279.1">
    <property type="nucleotide sequence ID" value="NZ_JAENJH010000007.1"/>
</dbReference>
<keyword evidence="3" id="KW-0456">Lyase</keyword>
<dbReference type="PANTHER" id="PTHR21240">
    <property type="entry name" value="2-AMINO-3-CARBOXYLMUCONATE-6-SEMIALDEHYDE DECARBOXYLASE"/>
    <property type="match status" value="1"/>
</dbReference>
<protein>
    <recommendedName>
        <fullName evidence="5">6-methylsalicylate decarboxylase</fullName>
        <ecNumber evidence="5">4.1.1.52</ecNumber>
    </recommendedName>
</protein>
<dbReference type="Gene3D" id="3.20.20.140">
    <property type="entry name" value="Metal-dependent hydrolases"/>
    <property type="match status" value="1"/>
</dbReference>
<dbReference type="GO" id="GO:0047596">
    <property type="term" value="F:6-methylsalicylate decarboxylase activity"/>
    <property type="evidence" value="ECO:0007669"/>
    <property type="project" value="UniProtKB-EC"/>
</dbReference>
<dbReference type="PANTHER" id="PTHR21240:SF29">
    <property type="entry name" value="AMIDOHYDROLASE-RELATED DOMAIN-CONTAINING PROTEIN"/>
    <property type="match status" value="1"/>
</dbReference>
<evidence type="ECO:0000256" key="1">
    <source>
        <dbReference type="ARBA" id="ARBA00022723"/>
    </source>
</evidence>
<comment type="caution">
    <text evidence="7">The sequence shown here is derived from an EMBL/GenBank/DDBJ whole genome shotgun (WGS) entry which is preliminary data.</text>
</comment>
<evidence type="ECO:0000256" key="5">
    <source>
        <dbReference type="ARBA" id="ARBA00038889"/>
    </source>
</evidence>
<dbReference type="GO" id="GO:0019748">
    <property type="term" value="P:secondary metabolic process"/>
    <property type="evidence" value="ECO:0007669"/>
    <property type="project" value="TreeGrafter"/>
</dbReference>
<dbReference type="GO" id="GO:0046872">
    <property type="term" value="F:metal ion binding"/>
    <property type="evidence" value="ECO:0007669"/>
    <property type="project" value="UniProtKB-KW"/>
</dbReference>
<gene>
    <name evidence="7" type="ORF">JHE00_24730</name>
</gene>
<dbReference type="InterPro" id="IPR006680">
    <property type="entry name" value="Amidohydro-rel"/>
</dbReference>
<evidence type="ECO:0000313" key="8">
    <source>
        <dbReference type="Proteomes" id="UP000635245"/>
    </source>
</evidence>
<evidence type="ECO:0000256" key="3">
    <source>
        <dbReference type="ARBA" id="ARBA00023239"/>
    </source>
</evidence>
<reference evidence="7" key="1">
    <citation type="submission" date="2020-12" db="EMBL/GenBank/DDBJ databases">
        <title>Prauserella sp. ASG 168, a novel actinomycete isolated from cave rock.</title>
        <authorList>
            <person name="Suriyachadkun C."/>
        </authorList>
    </citation>
    <scope>NUCLEOTIDE SEQUENCE</scope>
    <source>
        <strain evidence="7">ASG 168</strain>
    </source>
</reference>
<evidence type="ECO:0000256" key="4">
    <source>
        <dbReference type="ARBA" id="ARBA00036832"/>
    </source>
</evidence>
<dbReference type="AlphaFoldDB" id="A0A934V8A6"/>
<name>A0A934V8A6_9PSEU</name>
<dbReference type="GO" id="GO:0005829">
    <property type="term" value="C:cytosol"/>
    <property type="evidence" value="ECO:0007669"/>
    <property type="project" value="TreeGrafter"/>
</dbReference>
<evidence type="ECO:0000313" key="7">
    <source>
        <dbReference type="EMBL" id="MBK1787543.1"/>
    </source>
</evidence>
<dbReference type="Proteomes" id="UP000635245">
    <property type="component" value="Unassembled WGS sequence"/>
</dbReference>
<dbReference type="SUPFAM" id="SSF51556">
    <property type="entry name" value="Metallo-dependent hydrolases"/>
    <property type="match status" value="1"/>
</dbReference>
<feature type="domain" description="Amidohydrolase-related" evidence="6">
    <location>
        <begin position="12"/>
        <end position="314"/>
    </location>
</feature>
<comment type="catalytic activity">
    <reaction evidence="4">
        <text>6-methylsalicylate + H(+) = 3-methylphenol + CO2</text>
        <dbReference type="Rhea" id="RHEA:23112"/>
        <dbReference type="ChEBI" id="CHEBI:15378"/>
        <dbReference type="ChEBI" id="CHEBI:16526"/>
        <dbReference type="ChEBI" id="CHEBI:17231"/>
        <dbReference type="ChEBI" id="CHEBI:36658"/>
        <dbReference type="EC" id="4.1.1.52"/>
    </reaction>
    <physiologicalReaction direction="left-to-right" evidence="4">
        <dbReference type="Rhea" id="RHEA:23113"/>
    </physiologicalReaction>
</comment>
<keyword evidence="8" id="KW-1185">Reference proteome</keyword>
<dbReference type="EMBL" id="JAENJH010000007">
    <property type="protein sequence ID" value="MBK1787543.1"/>
    <property type="molecule type" value="Genomic_DNA"/>
</dbReference>
<evidence type="ECO:0000259" key="6">
    <source>
        <dbReference type="Pfam" id="PF04909"/>
    </source>
</evidence>
<keyword evidence="1" id="KW-0479">Metal-binding</keyword>
<dbReference type="InterPro" id="IPR032466">
    <property type="entry name" value="Metal_Hydrolase"/>
</dbReference>
<dbReference type="Pfam" id="PF04909">
    <property type="entry name" value="Amidohydro_2"/>
    <property type="match status" value="1"/>
</dbReference>
<dbReference type="GO" id="GO:0016787">
    <property type="term" value="F:hydrolase activity"/>
    <property type="evidence" value="ECO:0007669"/>
    <property type="project" value="InterPro"/>
</dbReference>
<evidence type="ECO:0000256" key="2">
    <source>
        <dbReference type="ARBA" id="ARBA00022833"/>
    </source>
</evidence>
<keyword evidence="2" id="KW-0862">Zinc</keyword>
<dbReference type="EC" id="4.1.1.52" evidence="5"/>